<evidence type="ECO:0000313" key="4">
    <source>
        <dbReference type="Proteomes" id="UP000192656"/>
    </source>
</evidence>
<reference evidence="3 4" key="1">
    <citation type="submission" date="2017-04" db="EMBL/GenBank/DDBJ databases">
        <authorList>
            <person name="Afonso C.L."/>
            <person name="Miller P.J."/>
            <person name="Scott M.A."/>
            <person name="Spackman E."/>
            <person name="Goraichik I."/>
            <person name="Dimitrov K.M."/>
            <person name="Suarez D.L."/>
            <person name="Swayne D.E."/>
        </authorList>
    </citation>
    <scope>NUCLEOTIDE SEQUENCE [LARGE SCALE GENOMIC DNA]</scope>
    <source>
        <strain evidence="3 4">CGMCC 1.10972</strain>
    </source>
</reference>
<keyword evidence="2" id="KW-1133">Transmembrane helix</keyword>
<dbReference type="EMBL" id="FWXR01000011">
    <property type="protein sequence ID" value="SMC88442.1"/>
    <property type="molecule type" value="Genomic_DNA"/>
</dbReference>
<dbReference type="Proteomes" id="UP000192656">
    <property type="component" value="Unassembled WGS sequence"/>
</dbReference>
<keyword evidence="4" id="KW-1185">Reference proteome</keyword>
<name>A0A1W2CU91_9HYPH</name>
<dbReference type="AlphaFoldDB" id="A0A1W2CU91"/>
<accession>A0A1W2CU91</accession>
<dbReference type="RefSeq" id="WP_084410526.1">
    <property type="nucleotide sequence ID" value="NZ_FWXR01000011.1"/>
</dbReference>
<proteinExistence type="predicted"/>
<sequence length="78" mass="8007">MSDFDPKETRQGSKGTPILLILIVALALCAVVFIGLGIYGWLSPDPESALDMSSPAPAIEASGEPDGPVEPGEPATAQ</sequence>
<evidence type="ECO:0000256" key="1">
    <source>
        <dbReference type="SAM" id="MobiDB-lite"/>
    </source>
</evidence>
<organism evidence="3 4">
    <name type="scientific">Fulvimarina manganoxydans</name>
    <dbReference type="NCBI Taxonomy" id="937218"/>
    <lineage>
        <taxon>Bacteria</taxon>
        <taxon>Pseudomonadati</taxon>
        <taxon>Pseudomonadota</taxon>
        <taxon>Alphaproteobacteria</taxon>
        <taxon>Hyphomicrobiales</taxon>
        <taxon>Aurantimonadaceae</taxon>
        <taxon>Fulvimarina</taxon>
    </lineage>
</organism>
<feature type="transmembrane region" description="Helical" evidence="2">
    <location>
        <begin position="20"/>
        <end position="42"/>
    </location>
</feature>
<protein>
    <submittedName>
        <fullName evidence="3">Uncharacterized protein</fullName>
    </submittedName>
</protein>
<dbReference type="STRING" id="937218.SAMN06297251_111102"/>
<feature type="compositionally biased region" description="Low complexity" evidence="1">
    <location>
        <begin position="64"/>
        <end position="78"/>
    </location>
</feature>
<gene>
    <name evidence="3" type="ORF">SAMN06297251_111102</name>
</gene>
<evidence type="ECO:0000256" key="2">
    <source>
        <dbReference type="SAM" id="Phobius"/>
    </source>
</evidence>
<keyword evidence="2" id="KW-0472">Membrane</keyword>
<keyword evidence="2" id="KW-0812">Transmembrane</keyword>
<feature type="region of interest" description="Disordered" evidence="1">
    <location>
        <begin position="49"/>
        <end position="78"/>
    </location>
</feature>
<evidence type="ECO:0000313" key="3">
    <source>
        <dbReference type="EMBL" id="SMC88442.1"/>
    </source>
</evidence>